<dbReference type="PANTHER" id="PTHR34989">
    <property type="entry name" value="PROTEIN HDED"/>
    <property type="match status" value="1"/>
</dbReference>
<dbReference type="EMBL" id="CP133148">
    <property type="protein sequence ID" value="WVT03124.1"/>
    <property type="molecule type" value="Genomic_DNA"/>
</dbReference>
<feature type="transmembrane region" description="Helical" evidence="2">
    <location>
        <begin position="30"/>
        <end position="50"/>
    </location>
</feature>
<feature type="transmembrane region" description="Helical" evidence="2">
    <location>
        <begin position="128"/>
        <end position="146"/>
    </location>
</feature>
<feature type="transmembrane region" description="Helical" evidence="2">
    <location>
        <begin position="87"/>
        <end position="108"/>
    </location>
</feature>
<dbReference type="InterPro" id="IPR052712">
    <property type="entry name" value="Acid_resist_chaperone_HdeD"/>
</dbReference>
<evidence type="ECO:0000313" key="4">
    <source>
        <dbReference type="Proteomes" id="UP001432360"/>
    </source>
</evidence>
<name>A0ABZ2B6J0_9HYPH</name>
<accession>A0ABZ2B6J0</accession>
<feature type="transmembrane region" description="Helical" evidence="2">
    <location>
        <begin position="56"/>
        <end position="75"/>
    </location>
</feature>
<feature type="transmembrane region" description="Helical" evidence="2">
    <location>
        <begin position="153"/>
        <end position="171"/>
    </location>
</feature>
<keyword evidence="2" id="KW-0472">Membrane</keyword>
<feature type="transmembrane region" description="Helical" evidence="2">
    <location>
        <begin position="177"/>
        <end position="199"/>
    </location>
</feature>
<evidence type="ECO:0000256" key="1">
    <source>
        <dbReference type="SAM" id="MobiDB-lite"/>
    </source>
</evidence>
<organism evidence="3 4">
    <name type="scientific">Sinorhizobium chiapasense</name>
    <dbReference type="NCBI Taxonomy" id="501572"/>
    <lineage>
        <taxon>Bacteria</taxon>
        <taxon>Pseudomonadati</taxon>
        <taxon>Pseudomonadota</taxon>
        <taxon>Alphaproteobacteria</taxon>
        <taxon>Hyphomicrobiales</taxon>
        <taxon>Rhizobiaceae</taxon>
        <taxon>Sinorhizobium/Ensifer group</taxon>
        <taxon>Sinorhizobium</taxon>
    </lineage>
</organism>
<evidence type="ECO:0000313" key="3">
    <source>
        <dbReference type="EMBL" id="WVT03124.1"/>
    </source>
</evidence>
<dbReference type="PANTHER" id="PTHR34989:SF1">
    <property type="entry name" value="PROTEIN HDED"/>
    <property type="match status" value="1"/>
</dbReference>
<keyword evidence="4" id="KW-1185">Reference proteome</keyword>
<feature type="region of interest" description="Disordered" evidence="1">
    <location>
        <begin position="1"/>
        <end position="21"/>
    </location>
</feature>
<keyword evidence="2" id="KW-0812">Transmembrane</keyword>
<dbReference type="RefSeq" id="WP_331372363.1">
    <property type="nucleotide sequence ID" value="NZ_CP133148.1"/>
</dbReference>
<proteinExistence type="predicted"/>
<dbReference type="Pfam" id="PF03729">
    <property type="entry name" value="DUF308"/>
    <property type="match status" value="2"/>
</dbReference>
<protein>
    <submittedName>
        <fullName evidence="3">HdeD family acid-resistance protein</fullName>
    </submittedName>
</protein>
<reference evidence="3" key="1">
    <citation type="submission" date="2023-08" db="EMBL/GenBank/DDBJ databases">
        <title>Complete genome sequence of Sinorhizobium chiapanecum ITTG S70 isolated from Acaciella angustissima nodules in Chiapas-Mexico.</title>
        <authorList>
            <person name="Rincon-Rosales R."/>
            <person name="Rogel M.A."/>
            <person name="Rincon-Medina C.I."/>
            <person name="Guerrero G."/>
            <person name="Manzano-Gomez L.A."/>
            <person name="Lopez-Lopez A."/>
            <person name="Rincon Molina F.A."/>
            <person name="Martinez-Romero E."/>
        </authorList>
    </citation>
    <scope>NUCLEOTIDE SEQUENCE</scope>
    <source>
        <strain evidence="3">ITTG S70</strain>
    </source>
</reference>
<keyword evidence="2" id="KW-1133">Transmembrane helix</keyword>
<dbReference type="InterPro" id="IPR005325">
    <property type="entry name" value="DUF308_memb"/>
</dbReference>
<dbReference type="Proteomes" id="UP001432360">
    <property type="component" value="Chromosome"/>
</dbReference>
<evidence type="ECO:0000256" key="2">
    <source>
        <dbReference type="SAM" id="Phobius"/>
    </source>
</evidence>
<gene>
    <name evidence="3" type="ORF">RB548_16735</name>
</gene>
<sequence length="215" mass="22691">MASYDTMPSNGGGPSNAAGDPSGPPASVRVVLGGVMFLAGLVVLADVAFAPIVTPAFIGTAAILVGAFEIVHAFWARRWGGLSWQTLLGVLYIALGLLLTDIAGSNVMQFLASFVTRSARTHELFQTYAIGLLFLFSGIVRILLGVSHWREAGTMMLSGVFGAGAGLVILADFPKMALWVLALLLGIDFLVHGVAWLRFFPHPNKGRDKAVSPPV</sequence>